<evidence type="ECO:0000256" key="2">
    <source>
        <dbReference type="SAM" id="SignalP"/>
    </source>
</evidence>
<dbReference type="InterPro" id="IPR018389">
    <property type="entry name" value="DctP_fam"/>
</dbReference>
<dbReference type="Gene3D" id="3.40.190.170">
    <property type="entry name" value="Bacterial extracellular solute-binding protein, family 7"/>
    <property type="match status" value="1"/>
</dbReference>
<feature type="signal peptide" evidence="2">
    <location>
        <begin position="1"/>
        <end position="28"/>
    </location>
</feature>
<evidence type="ECO:0000313" key="4">
    <source>
        <dbReference type="Proteomes" id="UP001320148"/>
    </source>
</evidence>
<dbReference type="PANTHER" id="PTHR33376">
    <property type="match status" value="1"/>
</dbReference>
<feature type="chain" id="PRO_5046458778" evidence="2">
    <location>
        <begin position="29"/>
        <end position="344"/>
    </location>
</feature>
<organism evidence="3 4">
    <name type="scientific">Desulfoluna limicola</name>
    <dbReference type="NCBI Taxonomy" id="2810562"/>
    <lineage>
        <taxon>Bacteria</taxon>
        <taxon>Pseudomonadati</taxon>
        <taxon>Thermodesulfobacteriota</taxon>
        <taxon>Desulfobacteria</taxon>
        <taxon>Desulfobacterales</taxon>
        <taxon>Desulfolunaceae</taxon>
        <taxon>Desulfoluna</taxon>
    </lineage>
</organism>
<name>A0ABN6FBF0_9BACT</name>
<dbReference type="RefSeq" id="WP_236890448.1">
    <property type="nucleotide sequence ID" value="NZ_AP024488.1"/>
</dbReference>
<keyword evidence="4" id="KW-1185">Reference proteome</keyword>
<dbReference type="Pfam" id="PF03480">
    <property type="entry name" value="DctP"/>
    <property type="match status" value="1"/>
</dbReference>
<accession>A0ABN6FBF0</accession>
<evidence type="ECO:0000313" key="3">
    <source>
        <dbReference type="EMBL" id="BCS99092.1"/>
    </source>
</evidence>
<dbReference type="EMBL" id="AP024488">
    <property type="protein sequence ID" value="BCS99092.1"/>
    <property type="molecule type" value="Genomic_DNA"/>
</dbReference>
<sequence>MKRRAFRHTCVLFAGVVMLTLVAAPAFAKTWRFNYSVFFPASHGQAQAADAWAKEVEKQSEGRIKITVFPGGTLTNAKNCYDGVVNGISDIGMSVFAYNRGRFPVMEACDLPMGYPDGLTASRAVNDYYQATSPKELDKVKVLYLHAHGPGLLHTQKPVSTLSDLKGMKIRSTGLSAKVVEALGGVPVAMPQGSTYESLQKGVVEGTFGPVEVLKGWRQAEVVKSTTLCDAVGYTTTMYVVINKKKWNALPEDLKTIMETTSAKWVDVHGKAWDDLDTQGMAYSLEKGNRKITLDEKESAAWKEAVKPVVDDYITRASKKGVDAEKLVDTLKGLIAKETEANKS</sequence>
<keyword evidence="1 2" id="KW-0732">Signal</keyword>
<protein>
    <submittedName>
        <fullName evidence="3">C4-dicarboxylate ABC transporter substrate-binding protein</fullName>
    </submittedName>
</protein>
<dbReference type="NCBIfam" id="NF037995">
    <property type="entry name" value="TRAP_S1"/>
    <property type="match status" value="1"/>
</dbReference>
<proteinExistence type="predicted"/>
<dbReference type="Proteomes" id="UP001320148">
    <property type="component" value="Chromosome"/>
</dbReference>
<reference evidence="3 4" key="1">
    <citation type="submission" date="2021-02" db="EMBL/GenBank/DDBJ databases">
        <title>Complete genome of Desulfoluna sp. strain ASN36.</title>
        <authorList>
            <person name="Takahashi A."/>
            <person name="Kojima H."/>
            <person name="Fukui M."/>
        </authorList>
    </citation>
    <scope>NUCLEOTIDE SEQUENCE [LARGE SCALE GENOMIC DNA]</scope>
    <source>
        <strain evidence="3 4">ASN36</strain>
    </source>
</reference>
<gene>
    <name evidence="3" type="ORF">DSLASN_47240</name>
</gene>
<dbReference type="CDD" id="cd13665">
    <property type="entry name" value="PBP2_TRAP_Dctp3_4"/>
    <property type="match status" value="1"/>
</dbReference>
<dbReference type="InterPro" id="IPR038404">
    <property type="entry name" value="TRAP_DctP_sf"/>
</dbReference>
<dbReference type="PANTHER" id="PTHR33376:SF15">
    <property type="entry name" value="BLL6794 PROTEIN"/>
    <property type="match status" value="1"/>
</dbReference>
<evidence type="ECO:0000256" key="1">
    <source>
        <dbReference type="ARBA" id="ARBA00022729"/>
    </source>
</evidence>